<accession>A0A9D6V3P9</accession>
<organism evidence="1 2">
    <name type="scientific">Desulfomonile tiedjei</name>
    <dbReference type="NCBI Taxonomy" id="2358"/>
    <lineage>
        <taxon>Bacteria</taxon>
        <taxon>Pseudomonadati</taxon>
        <taxon>Thermodesulfobacteriota</taxon>
        <taxon>Desulfomonilia</taxon>
        <taxon>Desulfomonilales</taxon>
        <taxon>Desulfomonilaceae</taxon>
        <taxon>Desulfomonile</taxon>
    </lineage>
</organism>
<proteinExistence type="predicted"/>
<dbReference type="EMBL" id="JACRDE010000314">
    <property type="protein sequence ID" value="MBI5250173.1"/>
    <property type="molecule type" value="Genomic_DNA"/>
</dbReference>
<dbReference type="Proteomes" id="UP000807825">
    <property type="component" value="Unassembled WGS sequence"/>
</dbReference>
<evidence type="ECO:0000313" key="2">
    <source>
        <dbReference type="Proteomes" id="UP000807825"/>
    </source>
</evidence>
<dbReference type="AlphaFoldDB" id="A0A9D6V3P9"/>
<reference evidence="1" key="1">
    <citation type="submission" date="2020-07" db="EMBL/GenBank/DDBJ databases">
        <title>Huge and variable diversity of episymbiotic CPR bacteria and DPANN archaea in groundwater ecosystems.</title>
        <authorList>
            <person name="He C.Y."/>
            <person name="Keren R."/>
            <person name="Whittaker M."/>
            <person name="Farag I.F."/>
            <person name="Doudna J."/>
            <person name="Cate J.H.D."/>
            <person name="Banfield J.F."/>
        </authorList>
    </citation>
    <scope>NUCLEOTIDE SEQUENCE</scope>
    <source>
        <strain evidence="1">NC_groundwater_1664_Pr3_B-0.1um_52_9</strain>
    </source>
</reference>
<protein>
    <submittedName>
        <fullName evidence="1">Uncharacterized protein</fullName>
    </submittedName>
</protein>
<comment type="caution">
    <text evidence="1">The sequence shown here is derived from an EMBL/GenBank/DDBJ whole genome shotgun (WGS) entry which is preliminary data.</text>
</comment>
<name>A0A9D6V3P9_9BACT</name>
<sequence length="56" mass="6166">MSIITMERVTKTYNPGRPNEFVALHEISADIPSGQCTVLASFGGYKSSCVRNQGRF</sequence>
<evidence type="ECO:0000313" key="1">
    <source>
        <dbReference type="EMBL" id="MBI5250173.1"/>
    </source>
</evidence>
<gene>
    <name evidence="1" type="ORF">HY912_11825</name>
</gene>